<evidence type="ECO:0000313" key="3">
    <source>
        <dbReference type="Proteomes" id="UP000184260"/>
    </source>
</evidence>
<evidence type="ECO:0000259" key="1">
    <source>
        <dbReference type="Pfam" id="PF08242"/>
    </source>
</evidence>
<protein>
    <submittedName>
        <fullName evidence="2">Methyltransferase domain-containing protein</fullName>
    </submittedName>
</protein>
<dbReference type="CDD" id="cd02440">
    <property type="entry name" value="AdoMet_MTases"/>
    <property type="match status" value="1"/>
</dbReference>
<feature type="domain" description="Methyltransferase type 12" evidence="1">
    <location>
        <begin position="43"/>
        <end position="82"/>
    </location>
</feature>
<dbReference type="RefSeq" id="WP_245793710.1">
    <property type="nucleotide sequence ID" value="NZ_FRBU01000004.1"/>
</dbReference>
<dbReference type="Proteomes" id="UP000184260">
    <property type="component" value="Unassembled WGS sequence"/>
</dbReference>
<name>A0A1M6Z1V2_9FLAO</name>
<dbReference type="InterPro" id="IPR013217">
    <property type="entry name" value="Methyltransf_12"/>
</dbReference>
<dbReference type="EMBL" id="FRBU01000004">
    <property type="protein sequence ID" value="SHL24491.1"/>
    <property type="molecule type" value="Genomic_DNA"/>
</dbReference>
<keyword evidence="3" id="KW-1185">Reference proteome</keyword>
<proteinExistence type="predicted"/>
<dbReference type="Gene3D" id="3.40.50.150">
    <property type="entry name" value="Vaccinia Virus protein VP39"/>
    <property type="match status" value="1"/>
</dbReference>
<dbReference type="Pfam" id="PF08242">
    <property type="entry name" value="Methyltransf_12"/>
    <property type="match status" value="1"/>
</dbReference>
<dbReference type="SUPFAM" id="SSF53335">
    <property type="entry name" value="S-adenosyl-L-methionine-dependent methyltransferases"/>
    <property type="match status" value="1"/>
</dbReference>
<sequence>MANLYNGKMAAIYDAMYQNFIDNDEEFNFYNNLIQDYHGKTVLEIGSGSGNLSKRFLAHNTTYIGLDYSESMIAIAQERNKKGIFLQVT</sequence>
<keyword evidence="2" id="KW-0808">Transferase</keyword>
<keyword evidence="2" id="KW-0489">Methyltransferase</keyword>
<dbReference type="GO" id="GO:0008168">
    <property type="term" value="F:methyltransferase activity"/>
    <property type="evidence" value="ECO:0007669"/>
    <property type="project" value="UniProtKB-KW"/>
</dbReference>
<evidence type="ECO:0000313" key="2">
    <source>
        <dbReference type="EMBL" id="SHL24491.1"/>
    </source>
</evidence>
<reference evidence="3" key="1">
    <citation type="submission" date="2016-11" db="EMBL/GenBank/DDBJ databases">
        <authorList>
            <person name="Varghese N."/>
            <person name="Submissions S."/>
        </authorList>
    </citation>
    <scope>NUCLEOTIDE SEQUENCE [LARGE SCALE GENOMIC DNA]</scope>
    <source>
        <strain evidence="3">DSM 3661</strain>
    </source>
</reference>
<accession>A0A1M6Z1V2</accession>
<dbReference type="STRING" id="69322.SAMN05443669_100480"/>
<dbReference type="InterPro" id="IPR029063">
    <property type="entry name" value="SAM-dependent_MTases_sf"/>
</dbReference>
<dbReference type="AlphaFoldDB" id="A0A1M6Z1V2"/>
<dbReference type="GO" id="GO:0032259">
    <property type="term" value="P:methylation"/>
    <property type="evidence" value="ECO:0007669"/>
    <property type="project" value="UniProtKB-KW"/>
</dbReference>
<gene>
    <name evidence="2" type="ORF">SAMN05443669_100480</name>
</gene>
<organism evidence="2 3">
    <name type="scientific">Flavobacterium xanthum</name>
    <dbReference type="NCBI Taxonomy" id="69322"/>
    <lineage>
        <taxon>Bacteria</taxon>
        <taxon>Pseudomonadati</taxon>
        <taxon>Bacteroidota</taxon>
        <taxon>Flavobacteriia</taxon>
        <taxon>Flavobacteriales</taxon>
        <taxon>Flavobacteriaceae</taxon>
        <taxon>Flavobacterium</taxon>
    </lineage>
</organism>